<dbReference type="RefSeq" id="WP_379794053.1">
    <property type="nucleotide sequence ID" value="NZ_JBHTBF010000002.1"/>
</dbReference>
<comment type="caution">
    <text evidence="2">The sequence shown here is derived from an EMBL/GenBank/DDBJ whole genome shotgun (WGS) entry which is preliminary data.</text>
</comment>
<sequence>MCHHFTEEFAYHYEREARRELDRTREIDEADPEVERVPVEADD</sequence>
<reference evidence="2 3" key="1">
    <citation type="journal article" date="2019" name="Int. J. Syst. Evol. Microbiol.">
        <title>The Global Catalogue of Microorganisms (GCM) 10K type strain sequencing project: providing services to taxonomists for standard genome sequencing and annotation.</title>
        <authorList>
            <consortium name="The Broad Institute Genomics Platform"/>
            <consortium name="The Broad Institute Genome Sequencing Center for Infectious Disease"/>
            <person name="Wu L."/>
            <person name="Ma J."/>
        </authorList>
    </citation>
    <scope>NUCLEOTIDE SEQUENCE [LARGE SCALE GENOMIC DNA]</scope>
    <source>
        <strain evidence="2 3">PSR21</strain>
    </source>
</reference>
<evidence type="ECO:0000313" key="3">
    <source>
        <dbReference type="Proteomes" id="UP001596547"/>
    </source>
</evidence>
<evidence type="ECO:0000313" key="2">
    <source>
        <dbReference type="EMBL" id="MFC7316500.1"/>
    </source>
</evidence>
<keyword evidence="3" id="KW-1185">Reference proteome</keyword>
<evidence type="ECO:0000256" key="1">
    <source>
        <dbReference type="SAM" id="MobiDB-lite"/>
    </source>
</evidence>
<feature type="region of interest" description="Disordered" evidence="1">
    <location>
        <begin position="23"/>
        <end position="43"/>
    </location>
</feature>
<dbReference type="EMBL" id="JBHTBF010000002">
    <property type="protein sequence ID" value="MFC7316500.1"/>
    <property type="molecule type" value="Genomic_DNA"/>
</dbReference>
<name>A0ABD6A7Z9_9EURY</name>
<accession>A0ABD6A7Z9</accession>
<gene>
    <name evidence="2" type="ORF">ACFQPE_06765</name>
</gene>
<protein>
    <submittedName>
        <fullName evidence="2">Uncharacterized protein</fullName>
    </submittedName>
</protein>
<dbReference type="Proteomes" id="UP001596547">
    <property type="component" value="Unassembled WGS sequence"/>
</dbReference>
<dbReference type="AlphaFoldDB" id="A0ABD6A7Z9"/>
<organism evidence="2 3">
    <name type="scientific">Halomarina halobia</name>
    <dbReference type="NCBI Taxonomy" id="3033386"/>
    <lineage>
        <taxon>Archaea</taxon>
        <taxon>Methanobacteriati</taxon>
        <taxon>Methanobacteriota</taxon>
        <taxon>Stenosarchaea group</taxon>
        <taxon>Halobacteria</taxon>
        <taxon>Halobacteriales</taxon>
        <taxon>Natronomonadaceae</taxon>
        <taxon>Halomarina</taxon>
    </lineage>
</organism>
<proteinExistence type="predicted"/>